<evidence type="ECO:0000313" key="2">
    <source>
        <dbReference type="EMBL" id="KPA78181.1"/>
    </source>
</evidence>
<dbReference type="RefSeq" id="XP_015656621.1">
    <property type="nucleotide sequence ID" value="XM_015804643.1"/>
</dbReference>
<gene>
    <name evidence="2" type="ORF">ABB37_06350</name>
</gene>
<dbReference type="OMA" id="PAWREKC"/>
<proteinExistence type="predicted"/>
<dbReference type="EMBL" id="LGTL01000014">
    <property type="protein sequence ID" value="KPA78181.1"/>
    <property type="molecule type" value="Genomic_DNA"/>
</dbReference>
<evidence type="ECO:0000256" key="1">
    <source>
        <dbReference type="SAM" id="MobiDB-lite"/>
    </source>
</evidence>
<feature type="region of interest" description="Disordered" evidence="1">
    <location>
        <begin position="150"/>
        <end position="210"/>
    </location>
</feature>
<sequence length="457" mass="49082">MEAFQSALDALSKESKEQILLVQEAAAAAVLHAHVIPHRIAVAVAQRFTPARVAAAYPVLCFIDATLVRTSSSTAAAAADQALAAVLKEFWEMATSAFASLHDYGASQPAWRDKCLRMVRRWRQRKLLKEEAADELLRLIEEGAVAEGDPYTADEVTSDANTSNSIRDGPAGGTADRHLSGSSTATTSAGRADLSTHARRSGAAPPAPAAMSFTAAQAQNFRATLQACMSALESLPAPRKALYLDLVHAQHFRTPTRTSLLFYEELLGELRREVTAAAYSAHGGVSAEAGGERNATRKDDHGVDAASDGHAREALGKLFDQLHAGNAEDHTSAGGRPAGGSAHTTATTVVRYASPIFSDIYAKQPLGQRGTGFGVLQRKAEHGSTSNAFYTSYYPKPVGNAQRPFRIPATRQMQGGTVRLWFPRPQQWVSTADMADLAQYASRNVLDKDRKRGREEA</sequence>
<comment type="caution">
    <text evidence="2">The sequence shown here is derived from an EMBL/GenBank/DDBJ whole genome shotgun (WGS) entry which is preliminary data.</text>
</comment>
<protein>
    <recommendedName>
        <fullName evidence="4">CID domain-containing protein</fullName>
    </recommendedName>
</protein>
<dbReference type="RefSeq" id="XP_015656622.1">
    <property type="nucleotide sequence ID" value="XM_015804644.1"/>
</dbReference>
<feature type="compositionally biased region" description="Basic and acidic residues" evidence="1">
    <location>
        <begin position="290"/>
        <end position="306"/>
    </location>
</feature>
<name>A0A0N0DU83_LEPPY</name>
<reference evidence="2 3" key="1">
    <citation type="submission" date="2015-07" db="EMBL/GenBank/DDBJ databases">
        <title>High-quality genome of monoxenous trypanosomatid Leptomonas pyrrhocoris.</title>
        <authorList>
            <person name="Flegontov P."/>
            <person name="Butenko A."/>
            <person name="Firsov S."/>
            <person name="Vlcek C."/>
            <person name="Logacheva M.D."/>
            <person name="Field M."/>
            <person name="Filatov D."/>
            <person name="Flegontova O."/>
            <person name="Gerasimov E."/>
            <person name="Jackson A.P."/>
            <person name="Kelly S."/>
            <person name="Opperdoes F."/>
            <person name="O'Reilly A."/>
            <person name="Votypka J."/>
            <person name="Yurchenko V."/>
            <person name="Lukes J."/>
        </authorList>
    </citation>
    <scope>NUCLEOTIDE SEQUENCE [LARGE SCALE GENOMIC DNA]</scope>
    <source>
        <strain evidence="2">H10</strain>
    </source>
</reference>
<dbReference type="OrthoDB" id="273217at2759"/>
<keyword evidence="3" id="KW-1185">Reference proteome</keyword>
<feature type="compositionally biased region" description="Low complexity" evidence="1">
    <location>
        <begin position="180"/>
        <end position="190"/>
    </location>
</feature>
<evidence type="ECO:0000313" key="3">
    <source>
        <dbReference type="Proteomes" id="UP000037923"/>
    </source>
</evidence>
<accession>A0A0N0DU83</accession>
<organism evidence="2 3">
    <name type="scientific">Leptomonas pyrrhocoris</name>
    <name type="common">Firebug parasite</name>
    <dbReference type="NCBI Taxonomy" id="157538"/>
    <lineage>
        <taxon>Eukaryota</taxon>
        <taxon>Discoba</taxon>
        <taxon>Euglenozoa</taxon>
        <taxon>Kinetoplastea</taxon>
        <taxon>Metakinetoplastina</taxon>
        <taxon>Trypanosomatida</taxon>
        <taxon>Trypanosomatidae</taxon>
        <taxon>Leishmaniinae</taxon>
        <taxon>Leptomonas</taxon>
    </lineage>
</organism>
<evidence type="ECO:0008006" key="4">
    <source>
        <dbReference type="Google" id="ProtNLM"/>
    </source>
</evidence>
<dbReference type="EMBL" id="LGTL01000014">
    <property type="protein sequence ID" value="KPA78182.1"/>
    <property type="molecule type" value="Genomic_DNA"/>
</dbReference>
<dbReference type="VEuPathDB" id="TriTrypDB:LpyrH10_14_0650"/>
<feature type="region of interest" description="Disordered" evidence="1">
    <location>
        <begin position="286"/>
        <end position="306"/>
    </location>
</feature>
<dbReference type="EMBL" id="LGTL01000014">
    <property type="protein sequence ID" value="KPA78183.1"/>
    <property type="molecule type" value="Genomic_DNA"/>
</dbReference>
<dbReference type="AlphaFoldDB" id="A0A0N0DU83"/>
<dbReference type="GeneID" id="26906639"/>
<dbReference type="Proteomes" id="UP000037923">
    <property type="component" value="Unassembled WGS sequence"/>
</dbReference>
<dbReference type="RefSeq" id="XP_015656620.1">
    <property type="nucleotide sequence ID" value="XM_015804642.1"/>
</dbReference>